<name>A0ABR6J0D1_9HYPH</name>
<dbReference type="Proteomes" id="UP000551353">
    <property type="component" value="Unassembled WGS sequence"/>
</dbReference>
<evidence type="ECO:0000313" key="2">
    <source>
        <dbReference type="EMBL" id="MBB4233223.1"/>
    </source>
</evidence>
<reference evidence="2 3" key="1">
    <citation type="submission" date="2020-08" db="EMBL/GenBank/DDBJ databases">
        <title>Genomic Encyclopedia of Type Strains, Phase IV (KMG-V): Genome sequencing to study the core and pangenomes of soil and plant-associated prokaryotes.</title>
        <authorList>
            <person name="Whitman W."/>
        </authorList>
    </citation>
    <scope>NUCLEOTIDE SEQUENCE [LARGE SCALE GENOMIC DNA]</scope>
    <source>
        <strain evidence="2 3">SEMIA 4087</strain>
    </source>
</reference>
<dbReference type="Pfam" id="PF03050">
    <property type="entry name" value="DDE_Tnp_IS66"/>
    <property type="match status" value="1"/>
</dbReference>
<proteinExistence type="predicted"/>
<evidence type="ECO:0000313" key="3">
    <source>
        <dbReference type="Proteomes" id="UP000551353"/>
    </source>
</evidence>
<dbReference type="EMBL" id="JACIFX010000031">
    <property type="protein sequence ID" value="MBB4233223.1"/>
    <property type="molecule type" value="Genomic_DNA"/>
</dbReference>
<dbReference type="InterPro" id="IPR004291">
    <property type="entry name" value="Transposase_IS66_central"/>
</dbReference>
<accession>A0ABR6J0D1</accession>
<feature type="domain" description="Transposase IS66 central" evidence="1">
    <location>
        <begin position="2"/>
        <end position="26"/>
    </location>
</feature>
<sequence>MARHLAGFSGILQVDGYSAYTNLAKTRAKAGGES</sequence>
<gene>
    <name evidence="2" type="ORF">GGD56_007127</name>
</gene>
<organism evidence="2 3">
    <name type="scientific">Rhizobium mongolense</name>
    <dbReference type="NCBI Taxonomy" id="57676"/>
    <lineage>
        <taxon>Bacteria</taxon>
        <taxon>Pseudomonadati</taxon>
        <taxon>Pseudomonadota</taxon>
        <taxon>Alphaproteobacteria</taxon>
        <taxon>Hyphomicrobiales</taxon>
        <taxon>Rhizobiaceae</taxon>
        <taxon>Rhizobium/Agrobacterium group</taxon>
        <taxon>Rhizobium</taxon>
    </lineage>
</organism>
<comment type="caution">
    <text evidence="2">The sequence shown here is derived from an EMBL/GenBank/DDBJ whole genome shotgun (WGS) entry which is preliminary data.</text>
</comment>
<protein>
    <recommendedName>
        <fullName evidence="1">Transposase IS66 central domain-containing protein</fullName>
    </recommendedName>
</protein>
<keyword evidence="3" id="KW-1185">Reference proteome</keyword>
<evidence type="ECO:0000259" key="1">
    <source>
        <dbReference type="Pfam" id="PF03050"/>
    </source>
</evidence>